<dbReference type="Proteomes" id="UP000199180">
    <property type="component" value="Unassembled WGS sequence"/>
</dbReference>
<evidence type="ECO:0000256" key="1">
    <source>
        <dbReference type="SAM" id="MobiDB-lite"/>
    </source>
</evidence>
<protein>
    <submittedName>
        <fullName evidence="2">Uncharacterized protein</fullName>
    </submittedName>
</protein>
<organism evidence="2 3">
    <name type="scientific">Paracoccus homiensis</name>
    <dbReference type="NCBI Taxonomy" id="364199"/>
    <lineage>
        <taxon>Bacteria</taxon>
        <taxon>Pseudomonadati</taxon>
        <taxon>Pseudomonadota</taxon>
        <taxon>Alphaproteobacteria</taxon>
        <taxon>Rhodobacterales</taxon>
        <taxon>Paracoccaceae</taxon>
        <taxon>Paracoccus</taxon>
    </lineage>
</organism>
<feature type="region of interest" description="Disordered" evidence="1">
    <location>
        <begin position="1"/>
        <end position="60"/>
    </location>
</feature>
<dbReference type="OrthoDB" id="7778608at2"/>
<evidence type="ECO:0000313" key="2">
    <source>
        <dbReference type="EMBL" id="SET75268.1"/>
    </source>
</evidence>
<keyword evidence="3" id="KW-1185">Reference proteome</keyword>
<dbReference type="RefSeq" id="WP_090735707.1">
    <property type="nucleotide sequence ID" value="NZ_FOHO01000009.1"/>
</dbReference>
<gene>
    <name evidence="2" type="ORF">SAMN04489858_109106</name>
</gene>
<feature type="compositionally biased region" description="Polar residues" evidence="1">
    <location>
        <begin position="21"/>
        <end position="44"/>
    </location>
</feature>
<evidence type="ECO:0000313" key="3">
    <source>
        <dbReference type="Proteomes" id="UP000199180"/>
    </source>
</evidence>
<name>A0A1I0GVM1_9RHOB</name>
<reference evidence="2 3" key="1">
    <citation type="submission" date="2016-10" db="EMBL/GenBank/DDBJ databases">
        <authorList>
            <person name="de Groot N.N."/>
        </authorList>
    </citation>
    <scope>NUCLEOTIDE SEQUENCE [LARGE SCALE GENOMIC DNA]</scope>
    <source>
        <strain evidence="2 3">DSM 17862</strain>
    </source>
</reference>
<sequence>MCSKPDIPEPTEYQASKAPVFNSQSESRSKTGRQGTLLATSNPGAGQEYAPGGKKTLLGQ</sequence>
<dbReference type="AlphaFoldDB" id="A0A1I0GVM1"/>
<proteinExistence type="predicted"/>
<dbReference type="STRING" id="364199.SAMN04489858_109106"/>
<accession>A0A1I0GVM1</accession>
<dbReference type="EMBL" id="FOHO01000009">
    <property type="protein sequence ID" value="SET75268.1"/>
    <property type="molecule type" value="Genomic_DNA"/>
</dbReference>